<comment type="catalytic activity">
    <reaction evidence="7 12">
        <text>sn-glycerol 3-phosphate + NAD(+) = dihydroxyacetone phosphate + NADH + H(+)</text>
        <dbReference type="Rhea" id="RHEA:11092"/>
        <dbReference type="ChEBI" id="CHEBI:15378"/>
        <dbReference type="ChEBI" id="CHEBI:57540"/>
        <dbReference type="ChEBI" id="CHEBI:57597"/>
        <dbReference type="ChEBI" id="CHEBI:57642"/>
        <dbReference type="ChEBI" id="CHEBI:57945"/>
        <dbReference type="EC" id="1.1.1.8"/>
    </reaction>
</comment>
<dbReference type="EMBL" id="JBAMIC010000021">
    <property type="protein sequence ID" value="KAK7092492.1"/>
    <property type="molecule type" value="Genomic_DNA"/>
</dbReference>
<feature type="binding site" evidence="10">
    <location>
        <position position="99"/>
    </location>
    <ligand>
        <name>NAD(+)</name>
        <dbReference type="ChEBI" id="CHEBI:57540"/>
    </ligand>
</feature>
<dbReference type="PIRSF" id="PIRSF000114">
    <property type="entry name" value="Glycerol-3-P_dh"/>
    <property type="match status" value="1"/>
</dbReference>
<dbReference type="InterPro" id="IPR011128">
    <property type="entry name" value="G3P_DH_NAD-dep_N"/>
</dbReference>
<evidence type="ECO:0000256" key="12">
    <source>
        <dbReference type="RuleBase" id="RU361243"/>
    </source>
</evidence>
<dbReference type="InterPro" id="IPR036291">
    <property type="entry name" value="NAD(P)-bd_dom_sf"/>
</dbReference>
<feature type="binding site" evidence="10">
    <location>
        <begin position="11"/>
        <end position="16"/>
    </location>
    <ligand>
        <name>NAD(+)</name>
        <dbReference type="ChEBI" id="CHEBI:57540"/>
    </ligand>
</feature>
<dbReference type="Pfam" id="PF01210">
    <property type="entry name" value="NAD_Gly3P_dh_N"/>
    <property type="match status" value="1"/>
</dbReference>
<comment type="caution">
    <text evidence="15">The sequence shown here is derived from an EMBL/GenBank/DDBJ whole genome shotgun (WGS) entry which is preliminary data.</text>
</comment>
<evidence type="ECO:0000256" key="1">
    <source>
        <dbReference type="ARBA" id="ARBA00004496"/>
    </source>
</evidence>
<dbReference type="FunFam" id="1.10.1040.10:FF:000004">
    <property type="entry name" value="Glycerol-3-phosphate dehydrogenase [NAD(+)]"/>
    <property type="match status" value="1"/>
</dbReference>
<dbReference type="AlphaFoldDB" id="A0AAN9G2M8"/>
<accession>A0AAN9G2M8</accession>
<evidence type="ECO:0000256" key="3">
    <source>
        <dbReference type="ARBA" id="ARBA00011009"/>
    </source>
</evidence>
<dbReference type="InterPro" id="IPR013328">
    <property type="entry name" value="6PGD_dom2"/>
</dbReference>
<dbReference type="NCBIfam" id="TIGR03376">
    <property type="entry name" value="glycerol3P_DH"/>
    <property type="match status" value="1"/>
</dbReference>
<feature type="domain" description="Glycerol-3-phosphate dehydrogenase NAD-dependent C-terminal" evidence="14">
    <location>
        <begin position="196"/>
        <end position="341"/>
    </location>
</feature>
<dbReference type="PROSITE" id="PS00957">
    <property type="entry name" value="NAD_G3PDH"/>
    <property type="match status" value="1"/>
</dbReference>
<feature type="binding site" evidence="10">
    <location>
        <position position="298"/>
    </location>
    <ligand>
        <name>NAD(+)</name>
        <dbReference type="ChEBI" id="CHEBI:57540"/>
    </ligand>
</feature>
<dbReference type="Pfam" id="PF07479">
    <property type="entry name" value="NAD_Gly3P_dh_C"/>
    <property type="match status" value="1"/>
</dbReference>
<feature type="binding site" evidence="10">
    <location>
        <position position="300"/>
    </location>
    <ligand>
        <name>NAD(+)</name>
        <dbReference type="ChEBI" id="CHEBI:57540"/>
    </ligand>
</feature>
<dbReference type="Proteomes" id="UP001374579">
    <property type="component" value="Unassembled WGS sequence"/>
</dbReference>
<dbReference type="FunFam" id="3.40.50.720:FF:000088">
    <property type="entry name" value="Glycerol-3-phosphate dehydrogenase [NAD(+)]"/>
    <property type="match status" value="1"/>
</dbReference>
<keyword evidence="4" id="KW-0963">Cytoplasm</keyword>
<keyword evidence="6 10" id="KW-0520">NAD</keyword>
<proteinExistence type="inferred from homology"/>
<dbReference type="InterPro" id="IPR006109">
    <property type="entry name" value="G3P_DH_NAD-dep_C"/>
</dbReference>
<feature type="binding site" evidence="10">
    <location>
        <position position="43"/>
    </location>
    <ligand>
        <name>NAD(+)</name>
        <dbReference type="ChEBI" id="CHEBI:57540"/>
    </ligand>
</feature>
<feature type="binding site" evidence="10">
    <location>
        <position position="156"/>
    </location>
    <ligand>
        <name>NAD(+)</name>
        <dbReference type="ChEBI" id="CHEBI:57540"/>
    </ligand>
</feature>
<evidence type="ECO:0000259" key="14">
    <source>
        <dbReference type="Pfam" id="PF07479"/>
    </source>
</evidence>
<feature type="active site" description="Proton acceptor" evidence="8">
    <location>
        <position position="207"/>
    </location>
</feature>
<dbReference type="PRINTS" id="PR00077">
    <property type="entry name" value="GPDHDRGNASE"/>
</dbReference>
<evidence type="ECO:0000313" key="15">
    <source>
        <dbReference type="EMBL" id="KAK7092492.1"/>
    </source>
</evidence>
<gene>
    <name evidence="15" type="ORF">V1264_008229</name>
</gene>
<dbReference type="GO" id="GO:0051287">
    <property type="term" value="F:NAD binding"/>
    <property type="evidence" value="ECO:0007669"/>
    <property type="project" value="UniProtKB-UniRule"/>
</dbReference>
<dbReference type="PANTHER" id="PTHR11728:SF8">
    <property type="entry name" value="GLYCEROL-3-PHOSPHATE DEHYDROGENASE [NAD(+)]-RELATED"/>
    <property type="match status" value="1"/>
</dbReference>
<keyword evidence="5 11" id="KW-0560">Oxidoreductase</keyword>
<evidence type="ECO:0000259" key="13">
    <source>
        <dbReference type="Pfam" id="PF01210"/>
    </source>
</evidence>
<dbReference type="InterPro" id="IPR008927">
    <property type="entry name" value="6-PGluconate_DH-like_C_sf"/>
</dbReference>
<sequence length="355" mass="39119">MAKPKKVCVVGSGNWGSAIAKIIGNNALDKPELFEREVRMWVFEEMVDGKKLTEIINTKHQNVKYLPDIALPENVVAIPDVKDAAKDADILVFVLPHQFVRGVCNQLKDKMKEGTVAVTLIKGFDVAEGGGILLISDVIRNLLNIPCAILMGANIANEVAKENYCEATVGCKDPELGRLHKSMFQTKYFRIVVVDDEETVEVCGALKNIVAVGAGFADGLGYGDNTKAAVIRLGLMEMVKFCEVFYPGSQQSTFLESCGVADLVTTCYGGRNRRVSEAYVRTGKTIEQLEAEMLNGQKLQGPPTADEVNVMLKNKKMEDRFPLFTAIHRICKGELPATKFLDCLKNHPEHMISHK</sequence>
<dbReference type="GO" id="GO:0141152">
    <property type="term" value="F:glycerol-3-phosphate dehydrogenase (NAD+) activity"/>
    <property type="evidence" value="ECO:0007669"/>
    <property type="project" value="UniProtKB-UniRule"/>
</dbReference>
<dbReference type="GO" id="GO:0042803">
    <property type="term" value="F:protein homodimerization activity"/>
    <property type="evidence" value="ECO:0007669"/>
    <property type="project" value="InterPro"/>
</dbReference>
<protein>
    <recommendedName>
        <fullName evidence="12">Glycerol-3-phosphate dehydrogenase [NAD(+)]</fullName>
        <ecNumber evidence="12">1.1.1.8</ecNumber>
    </recommendedName>
</protein>
<dbReference type="GO" id="GO:0005975">
    <property type="term" value="P:carbohydrate metabolic process"/>
    <property type="evidence" value="ECO:0007669"/>
    <property type="project" value="InterPro"/>
</dbReference>
<dbReference type="EC" id="1.1.1.8" evidence="12"/>
<dbReference type="GO" id="GO:0005829">
    <property type="term" value="C:cytosol"/>
    <property type="evidence" value="ECO:0007669"/>
    <property type="project" value="TreeGrafter"/>
</dbReference>
<comment type="subcellular location">
    <subcellularLocation>
        <location evidence="1">Cytoplasm</location>
    </subcellularLocation>
</comment>
<keyword evidence="16" id="KW-1185">Reference proteome</keyword>
<name>A0AAN9G2M8_9CAEN</name>
<reference evidence="15 16" key="1">
    <citation type="submission" date="2024-02" db="EMBL/GenBank/DDBJ databases">
        <title>Chromosome-scale genome assembly of the rough periwinkle Littorina saxatilis.</title>
        <authorList>
            <person name="De Jode A."/>
            <person name="Faria R."/>
            <person name="Formenti G."/>
            <person name="Sims Y."/>
            <person name="Smith T.P."/>
            <person name="Tracey A."/>
            <person name="Wood J.M.D."/>
            <person name="Zagrodzka Z.B."/>
            <person name="Johannesson K."/>
            <person name="Butlin R.K."/>
            <person name="Leder E.H."/>
        </authorList>
    </citation>
    <scope>NUCLEOTIDE SEQUENCE [LARGE SCALE GENOMIC DNA]</scope>
    <source>
        <strain evidence="15">Snail1</strain>
        <tissue evidence="15">Muscle</tissue>
    </source>
</reference>
<dbReference type="InterPro" id="IPR017751">
    <property type="entry name" value="G3P_DH_NAD-dep_euk"/>
</dbReference>
<evidence type="ECO:0000256" key="11">
    <source>
        <dbReference type="RuleBase" id="RU000437"/>
    </source>
</evidence>
<dbReference type="InterPro" id="IPR006168">
    <property type="entry name" value="G3P_DH_NAD-dep"/>
</dbReference>
<dbReference type="PANTHER" id="PTHR11728">
    <property type="entry name" value="GLYCEROL-3-PHOSPHATE DEHYDROGENASE"/>
    <property type="match status" value="1"/>
</dbReference>
<feature type="binding site" evidence="10">
    <location>
        <position position="271"/>
    </location>
    <ligand>
        <name>NAD(+)</name>
        <dbReference type="ChEBI" id="CHEBI:57540"/>
    </ligand>
</feature>
<evidence type="ECO:0000256" key="2">
    <source>
        <dbReference type="ARBA" id="ARBA00005192"/>
    </source>
</evidence>
<feature type="domain" description="Glycerol-3-phosphate dehydrogenase NAD-dependent N-terminal" evidence="13">
    <location>
        <begin position="6"/>
        <end position="175"/>
    </location>
</feature>
<dbReference type="Gene3D" id="3.40.50.720">
    <property type="entry name" value="NAD(P)-binding Rossmann-like Domain"/>
    <property type="match status" value="1"/>
</dbReference>
<comment type="pathway">
    <text evidence="2">Phospholipid metabolism; alpha-glycerophosphate cycle.</text>
</comment>
<evidence type="ECO:0000256" key="9">
    <source>
        <dbReference type="PIRSR" id="PIRSR000114-2"/>
    </source>
</evidence>
<feature type="binding site" evidence="9">
    <location>
        <begin position="271"/>
        <end position="272"/>
    </location>
    <ligand>
        <name>substrate</name>
    </ligand>
</feature>
<dbReference type="SUPFAM" id="SSF48179">
    <property type="entry name" value="6-phosphogluconate dehydrogenase C-terminal domain-like"/>
    <property type="match status" value="1"/>
</dbReference>
<evidence type="ECO:0000256" key="4">
    <source>
        <dbReference type="ARBA" id="ARBA00022490"/>
    </source>
</evidence>
<comment type="similarity">
    <text evidence="3 11">Belongs to the NAD-dependent glycerol-3-phosphate dehydrogenase family.</text>
</comment>
<evidence type="ECO:0000313" key="16">
    <source>
        <dbReference type="Proteomes" id="UP001374579"/>
    </source>
</evidence>
<organism evidence="15 16">
    <name type="scientific">Littorina saxatilis</name>
    <dbReference type="NCBI Taxonomy" id="31220"/>
    <lineage>
        <taxon>Eukaryota</taxon>
        <taxon>Metazoa</taxon>
        <taxon>Spiralia</taxon>
        <taxon>Lophotrochozoa</taxon>
        <taxon>Mollusca</taxon>
        <taxon>Gastropoda</taxon>
        <taxon>Caenogastropoda</taxon>
        <taxon>Littorinimorpha</taxon>
        <taxon>Littorinoidea</taxon>
        <taxon>Littorinidae</taxon>
        <taxon>Littorina</taxon>
    </lineage>
</organism>
<evidence type="ECO:0000256" key="5">
    <source>
        <dbReference type="ARBA" id="ARBA00023002"/>
    </source>
</evidence>
<dbReference type="SUPFAM" id="SSF51735">
    <property type="entry name" value="NAD(P)-binding Rossmann-fold domains"/>
    <property type="match status" value="1"/>
</dbReference>
<dbReference type="GO" id="GO:0046168">
    <property type="term" value="P:glycerol-3-phosphate catabolic process"/>
    <property type="evidence" value="ECO:0007669"/>
    <property type="project" value="UniProtKB-UniRule"/>
</dbReference>
<evidence type="ECO:0000256" key="8">
    <source>
        <dbReference type="PIRSR" id="PIRSR000114-1"/>
    </source>
</evidence>
<evidence type="ECO:0000256" key="6">
    <source>
        <dbReference type="ARBA" id="ARBA00023027"/>
    </source>
</evidence>
<feature type="binding site" evidence="9">
    <location>
        <position position="122"/>
    </location>
    <ligand>
        <name>substrate</name>
    </ligand>
</feature>
<dbReference type="Gene3D" id="1.10.1040.10">
    <property type="entry name" value="N-(1-d-carboxylethyl)-l-norvaline Dehydrogenase, domain 2"/>
    <property type="match status" value="1"/>
</dbReference>
<evidence type="ECO:0000256" key="7">
    <source>
        <dbReference type="ARBA" id="ARBA00048683"/>
    </source>
</evidence>
<evidence type="ECO:0000256" key="10">
    <source>
        <dbReference type="PIRSR" id="PIRSR000114-3"/>
    </source>
</evidence>